<dbReference type="RefSeq" id="WP_078786939.1">
    <property type="nucleotide sequence ID" value="NZ_FMTO01000004.1"/>
</dbReference>
<reference evidence="8 9" key="1">
    <citation type="submission" date="2017-02" db="EMBL/GenBank/DDBJ databases">
        <authorList>
            <person name="Peterson S.W."/>
        </authorList>
    </citation>
    <scope>NUCLEOTIDE SEQUENCE [LARGE SCALE GENOMIC DNA]</scope>
    <source>
        <strain evidence="8 9">ATCC 17233</strain>
    </source>
</reference>
<evidence type="ECO:0000256" key="3">
    <source>
        <dbReference type="ARBA" id="ARBA00022741"/>
    </source>
</evidence>
<keyword evidence="4 8" id="KW-0378">Hydrolase</keyword>
<dbReference type="InterPro" id="IPR003607">
    <property type="entry name" value="HD/PDEase_dom"/>
</dbReference>
<evidence type="ECO:0000256" key="2">
    <source>
        <dbReference type="ARBA" id="ARBA00022723"/>
    </source>
</evidence>
<dbReference type="EMBL" id="FUXA01000006">
    <property type="protein sequence ID" value="SJZ61945.1"/>
    <property type="molecule type" value="Genomic_DNA"/>
</dbReference>
<evidence type="ECO:0000256" key="6">
    <source>
        <dbReference type="ARBA" id="ARBA00049417"/>
    </source>
</evidence>
<evidence type="ECO:0000256" key="4">
    <source>
        <dbReference type="ARBA" id="ARBA00022801"/>
    </source>
</evidence>
<dbReference type="OrthoDB" id="5295945at2"/>
<protein>
    <recommendedName>
        <fullName evidence="1">bis(5'-nucleosyl)-tetraphosphatase (symmetrical)</fullName>
        <ecNumber evidence="1">3.6.1.41</ecNumber>
    </recommendedName>
</protein>
<evidence type="ECO:0000313" key="8">
    <source>
        <dbReference type="EMBL" id="SJZ61945.1"/>
    </source>
</evidence>
<evidence type="ECO:0000256" key="5">
    <source>
        <dbReference type="ARBA" id="ARBA00023004"/>
    </source>
</evidence>
<dbReference type="PROSITE" id="PS51831">
    <property type="entry name" value="HD"/>
    <property type="match status" value="1"/>
</dbReference>
<keyword evidence="9" id="KW-1185">Reference proteome</keyword>
<organism evidence="8 9">
    <name type="scientific">Eubacterium ruminantium</name>
    <dbReference type="NCBI Taxonomy" id="42322"/>
    <lineage>
        <taxon>Bacteria</taxon>
        <taxon>Bacillati</taxon>
        <taxon>Bacillota</taxon>
        <taxon>Clostridia</taxon>
        <taxon>Eubacteriales</taxon>
        <taxon>Eubacteriaceae</taxon>
        <taxon>Eubacterium</taxon>
    </lineage>
</organism>
<dbReference type="Pfam" id="PF01966">
    <property type="entry name" value="HD"/>
    <property type="match status" value="1"/>
</dbReference>
<keyword evidence="2" id="KW-0479">Metal-binding</keyword>
<dbReference type="GO" id="GO:0046872">
    <property type="term" value="F:metal ion binding"/>
    <property type="evidence" value="ECO:0007669"/>
    <property type="project" value="UniProtKB-KW"/>
</dbReference>
<dbReference type="InterPro" id="IPR005249">
    <property type="entry name" value="YqeK"/>
</dbReference>
<dbReference type="InterPro" id="IPR051094">
    <property type="entry name" value="Diverse_Catalytic_Enzymes"/>
</dbReference>
<proteinExistence type="predicted"/>
<dbReference type="InterPro" id="IPR006674">
    <property type="entry name" value="HD_domain"/>
</dbReference>
<name>A0A1T4M4X1_9FIRM</name>
<keyword evidence="3" id="KW-0547">Nucleotide-binding</keyword>
<keyword evidence="5" id="KW-0408">Iron</keyword>
<gene>
    <name evidence="8" type="ORF">SAMN02745110_01108</name>
</gene>
<dbReference type="SMART" id="SM00471">
    <property type="entry name" value="HDc"/>
    <property type="match status" value="1"/>
</dbReference>
<accession>A0A1T4M4X1</accession>
<dbReference type="CDD" id="cd00077">
    <property type="entry name" value="HDc"/>
    <property type="match status" value="1"/>
</dbReference>
<comment type="catalytic activity">
    <reaction evidence="6">
        <text>P(1),P(4)-bis(5'-adenosyl) tetraphosphate + H2O = 2 ADP + 2 H(+)</text>
        <dbReference type="Rhea" id="RHEA:24252"/>
        <dbReference type="ChEBI" id="CHEBI:15377"/>
        <dbReference type="ChEBI" id="CHEBI:15378"/>
        <dbReference type="ChEBI" id="CHEBI:58141"/>
        <dbReference type="ChEBI" id="CHEBI:456216"/>
        <dbReference type="EC" id="3.6.1.41"/>
    </reaction>
</comment>
<dbReference type="EC" id="3.6.1.41" evidence="1"/>
<dbReference type="PANTHER" id="PTHR35795">
    <property type="entry name" value="SLR1885 PROTEIN"/>
    <property type="match status" value="1"/>
</dbReference>
<dbReference type="Gene3D" id="1.10.3210.10">
    <property type="entry name" value="Hypothetical protein af1432"/>
    <property type="match status" value="1"/>
</dbReference>
<dbReference type="GO" id="GO:0000166">
    <property type="term" value="F:nucleotide binding"/>
    <property type="evidence" value="ECO:0007669"/>
    <property type="project" value="UniProtKB-KW"/>
</dbReference>
<evidence type="ECO:0000259" key="7">
    <source>
        <dbReference type="PROSITE" id="PS51831"/>
    </source>
</evidence>
<dbReference type="PANTHER" id="PTHR35795:SF1">
    <property type="entry name" value="BIS(5'-NUCLEOSYL)-TETRAPHOSPHATASE, SYMMETRICAL"/>
    <property type="match status" value="1"/>
</dbReference>
<evidence type="ECO:0000313" key="9">
    <source>
        <dbReference type="Proteomes" id="UP000189857"/>
    </source>
</evidence>
<evidence type="ECO:0000256" key="1">
    <source>
        <dbReference type="ARBA" id="ARBA00012506"/>
    </source>
</evidence>
<sequence length="190" mass="21877">MERAVMIKKLKDKLTEKRFVHSVGVEYTASCMAFLYGADMKKARIAGLLHDCAKCIPTEEKLTKAEKYGLPVNSSERANPDLLHGKLGAYYARTKYGINDKEILDAITYHTTGRPGMTLMDKIIYVADYIEPNRKMLNELPEIRKEAFQDIDKALLHILKNILVYLESQSCEIDEMTEKTYYYYCSNNKK</sequence>
<dbReference type="NCBIfam" id="TIGR00488">
    <property type="entry name" value="bis(5'-nucleosyl)-tetraphosphatase (symmetrical) YqeK"/>
    <property type="match status" value="1"/>
</dbReference>
<dbReference type="NCBIfam" id="TIGR00277">
    <property type="entry name" value="HDIG"/>
    <property type="match status" value="1"/>
</dbReference>
<feature type="domain" description="HD" evidence="7">
    <location>
        <begin position="18"/>
        <end position="133"/>
    </location>
</feature>
<dbReference type="SUPFAM" id="SSF109604">
    <property type="entry name" value="HD-domain/PDEase-like"/>
    <property type="match status" value="1"/>
</dbReference>
<dbReference type="AlphaFoldDB" id="A0A1T4M4X1"/>
<dbReference type="InterPro" id="IPR006675">
    <property type="entry name" value="HDIG_dom"/>
</dbReference>
<dbReference type="Proteomes" id="UP000189857">
    <property type="component" value="Unassembled WGS sequence"/>
</dbReference>
<dbReference type="GO" id="GO:0008803">
    <property type="term" value="F:bis(5'-nucleosyl)-tetraphosphatase (symmetrical) activity"/>
    <property type="evidence" value="ECO:0007669"/>
    <property type="project" value="UniProtKB-EC"/>
</dbReference>